<dbReference type="Gene3D" id="3.40.50.1820">
    <property type="entry name" value="alpha/beta hydrolase"/>
    <property type="match status" value="1"/>
</dbReference>
<dbReference type="GO" id="GO:0052689">
    <property type="term" value="F:carboxylic ester hydrolase activity"/>
    <property type="evidence" value="ECO:0007669"/>
    <property type="project" value="InterPro"/>
</dbReference>
<feature type="active site" description="Charge relay system" evidence="2">
    <location>
        <position position="196"/>
    </location>
</feature>
<dbReference type="InterPro" id="IPR050266">
    <property type="entry name" value="AB_hydrolase_sf"/>
</dbReference>
<evidence type="ECO:0000256" key="4">
    <source>
        <dbReference type="PIRSR" id="PIRSR017388-3"/>
    </source>
</evidence>
<proteinExistence type="predicted"/>
<dbReference type="AlphaFoldDB" id="A0A074TEP5"/>
<dbReference type="PIRSF" id="PIRSF017388">
    <property type="entry name" value="Esterase_lipase"/>
    <property type="match status" value="1"/>
</dbReference>
<dbReference type="RefSeq" id="WP_038064546.1">
    <property type="nucleotide sequence ID" value="NZ_FOVB01000001.1"/>
</dbReference>
<dbReference type="PANTHER" id="PTHR43798">
    <property type="entry name" value="MONOACYLGLYCEROL LIPASE"/>
    <property type="match status" value="1"/>
</dbReference>
<sequence length="254" mass="27246">MSDYLKGAEPFAFEGNETGVLVIHGFTGSTQSMRYLGQSLHERFGFTVVGPCLPGHGTSPDEMSKTGYLDWLGAVERALEALAARKKRVFVTGLSMGGTLTLNLAARFPKLVQGIAPISAAAGPLPDGFVDLLALNPRPERVPGIGSDIKQEGVVELAYDETPVNCVVELAALVLMTSNMLHRITCPTLVIQARDDHVVPQANEMVIVSKISSNDIRLQRLDESYHVATLDNDKDLIVARVGGFFEELAAGDAA</sequence>
<dbReference type="InterPro" id="IPR029058">
    <property type="entry name" value="AB_hydrolase_fold"/>
</dbReference>
<dbReference type="EMBL" id="JHEH01000007">
    <property type="protein sequence ID" value="KEP70144.1"/>
    <property type="molecule type" value="Genomic_DNA"/>
</dbReference>
<organism evidence="6 7">
    <name type="scientific">Thioclava dalianensis</name>
    <dbReference type="NCBI Taxonomy" id="1185766"/>
    <lineage>
        <taxon>Bacteria</taxon>
        <taxon>Pseudomonadati</taxon>
        <taxon>Pseudomonadota</taxon>
        <taxon>Alphaproteobacteria</taxon>
        <taxon>Rhodobacterales</taxon>
        <taxon>Paracoccaceae</taxon>
        <taxon>Thioclava</taxon>
    </lineage>
</organism>
<accession>A0A074TEP5</accession>
<dbReference type="InterPro" id="IPR000073">
    <property type="entry name" value="AB_hydrolase_1"/>
</dbReference>
<evidence type="ECO:0000256" key="1">
    <source>
        <dbReference type="ARBA" id="ARBA00022801"/>
    </source>
</evidence>
<evidence type="ECO:0000259" key="5">
    <source>
        <dbReference type="Pfam" id="PF12697"/>
    </source>
</evidence>
<keyword evidence="1" id="KW-0378">Hydrolase</keyword>
<dbReference type="Proteomes" id="UP000027725">
    <property type="component" value="Unassembled WGS sequence"/>
</dbReference>
<dbReference type="InterPro" id="IPR012354">
    <property type="entry name" value="Esterase_lipase"/>
</dbReference>
<dbReference type="STRING" id="1185766.SAMN05216224_101381"/>
<keyword evidence="7" id="KW-1185">Reference proteome</keyword>
<feature type="site" description="Important for substrate specificity" evidence="4">
    <location>
        <position position="145"/>
    </location>
</feature>
<evidence type="ECO:0000256" key="3">
    <source>
        <dbReference type="PIRSR" id="PIRSR017388-2"/>
    </source>
</evidence>
<comment type="caution">
    <text evidence="6">The sequence shown here is derived from an EMBL/GenBank/DDBJ whole genome shotgun (WGS) entry which is preliminary data.</text>
</comment>
<feature type="active site" description="Nucleophile" evidence="2">
    <location>
        <position position="95"/>
    </location>
</feature>
<protein>
    <submittedName>
        <fullName evidence="6">Carboxylesterase</fullName>
    </submittedName>
</protein>
<dbReference type="ESTHER" id="9rhob-a0a074tep5">
    <property type="family name" value="CarbLipBact_2"/>
</dbReference>
<name>A0A074TEP5_9RHOB</name>
<dbReference type="eggNOG" id="COG1647">
    <property type="taxonomic scope" value="Bacteria"/>
</dbReference>
<gene>
    <name evidence="6" type="ORF">DL1_18605</name>
</gene>
<dbReference type="SUPFAM" id="SSF53474">
    <property type="entry name" value="alpha/beta-Hydrolases"/>
    <property type="match status" value="1"/>
</dbReference>
<feature type="domain" description="AB hydrolase-1" evidence="5">
    <location>
        <begin position="20"/>
        <end position="233"/>
    </location>
</feature>
<dbReference type="GO" id="GO:0016020">
    <property type="term" value="C:membrane"/>
    <property type="evidence" value="ECO:0007669"/>
    <property type="project" value="TreeGrafter"/>
</dbReference>
<evidence type="ECO:0000313" key="7">
    <source>
        <dbReference type="Proteomes" id="UP000027725"/>
    </source>
</evidence>
<feature type="active site" description="Charge relay system" evidence="2">
    <location>
        <position position="226"/>
    </location>
</feature>
<feature type="binding site" evidence="3">
    <location>
        <position position="96"/>
    </location>
    <ligand>
        <name>substrate</name>
    </ligand>
</feature>
<dbReference type="OrthoDB" id="8476759at2"/>
<evidence type="ECO:0000313" key="6">
    <source>
        <dbReference type="EMBL" id="KEP70144.1"/>
    </source>
</evidence>
<evidence type="ECO:0000256" key="2">
    <source>
        <dbReference type="PIRSR" id="PIRSR017388-1"/>
    </source>
</evidence>
<dbReference type="PANTHER" id="PTHR43798:SF31">
    <property type="entry name" value="AB HYDROLASE SUPERFAMILY PROTEIN YCLE"/>
    <property type="match status" value="1"/>
</dbReference>
<reference evidence="6 7" key="1">
    <citation type="submission" date="2014-03" db="EMBL/GenBank/DDBJ databases">
        <title>The draft genome sequence of Thioclava dalianensis DLFJ1-1.</title>
        <authorList>
            <person name="Lai Q."/>
            <person name="Shao Z."/>
        </authorList>
    </citation>
    <scope>NUCLEOTIDE SEQUENCE [LARGE SCALE GENOMIC DNA]</scope>
    <source>
        <strain evidence="6 7">DLFJ1-1</strain>
    </source>
</reference>
<feature type="binding site" evidence="3">
    <location>
        <position position="26"/>
    </location>
    <ligand>
        <name>substrate</name>
    </ligand>
</feature>
<dbReference type="Pfam" id="PF12697">
    <property type="entry name" value="Abhydrolase_6"/>
    <property type="match status" value="1"/>
</dbReference>